<accession>A0A1I0R4M1</accession>
<dbReference type="EMBL" id="FOJG01000001">
    <property type="protein sequence ID" value="SEW35483.1"/>
    <property type="molecule type" value="Genomic_DNA"/>
</dbReference>
<evidence type="ECO:0000313" key="2">
    <source>
        <dbReference type="Proteomes" id="UP000199310"/>
    </source>
</evidence>
<name>A0A1I0R4M1_9BACT</name>
<gene>
    <name evidence="1" type="ORF">SAMN04488122_2256</name>
</gene>
<dbReference type="Proteomes" id="UP000199310">
    <property type="component" value="Unassembled WGS sequence"/>
</dbReference>
<evidence type="ECO:0000313" key="1">
    <source>
        <dbReference type="EMBL" id="SEW35483.1"/>
    </source>
</evidence>
<dbReference type="STRING" id="29529.SAMN04488122_2256"/>
<dbReference type="AlphaFoldDB" id="A0A1I0R4M1"/>
<sequence length="183" mass="20962">MPKAGGKRSKNTYMDEEIYGIDKEHAHPRAIALITDDFFWDCADELAPFGSDEGDEALATFREWRRANPDTPTIECIKWTIISVGEMAFEDYNEDLLDRDLIRQLKEDPGYDDQQFIFTLDASIIATGFGQLVDEGTIDEANKPLIHIALERQIAWAQISESWSYAEQHIGYLNIMKRVLDEV</sequence>
<protein>
    <submittedName>
        <fullName evidence="1">Uncharacterized conserved protein YfeS, contains WGR domain</fullName>
    </submittedName>
</protein>
<keyword evidence="2" id="KW-1185">Reference proteome</keyword>
<proteinExistence type="predicted"/>
<organism evidence="1 2">
    <name type="scientific">Chitinophaga arvensicola</name>
    <dbReference type="NCBI Taxonomy" id="29529"/>
    <lineage>
        <taxon>Bacteria</taxon>
        <taxon>Pseudomonadati</taxon>
        <taxon>Bacteroidota</taxon>
        <taxon>Chitinophagia</taxon>
        <taxon>Chitinophagales</taxon>
        <taxon>Chitinophagaceae</taxon>
        <taxon>Chitinophaga</taxon>
    </lineage>
</organism>
<reference evidence="2" key="1">
    <citation type="submission" date="2016-10" db="EMBL/GenBank/DDBJ databases">
        <authorList>
            <person name="Varghese N."/>
            <person name="Submissions S."/>
        </authorList>
    </citation>
    <scope>NUCLEOTIDE SEQUENCE [LARGE SCALE GENOMIC DNA]</scope>
    <source>
        <strain evidence="2">DSM 3695</strain>
    </source>
</reference>